<dbReference type="InterPro" id="IPR006597">
    <property type="entry name" value="Sel1-like"/>
</dbReference>
<evidence type="ECO:0000313" key="2">
    <source>
        <dbReference type="Proteomes" id="UP000260783"/>
    </source>
</evidence>
<evidence type="ECO:0000313" key="1">
    <source>
        <dbReference type="EMBL" id="RGB94978.1"/>
    </source>
</evidence>
<organism evidence="1 2">
    <name type="scientific">Faecalibacterium prausnitzii</name>
    <dbReference type="NCBI Taxonomy" id="853"/>
    <lineage>
        <taxon>Bacteria</taxon>
        <taxon>Bacillati</taxon>
        <taxon>Bacillota</taxon>
        <taxon>Clostridia</taxon>
        <taxon>Eubacteriales</taxon>
        <taxon>Oscillospiraceae</taxon>
        <taxon>Faecalibacterium</taxon>
    </lineage>
</organism>
<dbReference type="Gene3D" id="1.25.40.10">
    <property type="entry name" value="Tetratricopeptide repeat domain"/>
    <property type="match status" value="2"/>
</dbReference>
<reference evidence="1 2" key="1">
    <citation type="submission" date="2018-08" db="EMBL/GenBank/DDBJ databases">
        <title>A genome reference for cultivated species of the human gut microbiota.</title>
        <authorList>
            <person name="Zou Y."/>
            <person name="Xue W."/>
            <person name="Luo G."/>
        </authorList>
    </citation>
    <scope>NUCLEOTIDE SEQUENCE [LARGE SCALE GENOMIC DNA]</scope>
    <source>
        <strain evidence="1 2">AF29-11BH</strain>
    </source>
</reference>
<comment type="caution">
    <text evidence="1">The sequence shown here is derived from an EMBL/GenBank/DDBJ whole genome shotgun (WGS) entry which is preliminary data.</text>
</comment>
<name>A0A3E2UH78_9FIRM</name>
<dbReference type="SMART" id="SM00671">
    <property type="entry name" value="SEL1"/>
    <property type="match status" value="5"/>
</dbReference>
<dbReference type="InterPro" id="IPR050767">
    <property type="entry name" value="Sel1_AlgK"/>
</dbReference>
<dbReference type="AlphaFoldDB" id="A0A3E2UH78"/>
<dbReference type="Proteomes" id="UP000260783">
    <property type="component" value="Unassembled WGS sequence"/>
</dbReference>
<sequence>MEDINTLTQKANSGDAVAMRKLGYEYLIGKNIQKDEKKAFQLFRAAVWEGDLNATIYCGYCCKTGAGLEKPNIVAAARYYEYGARAGVAAAQYELARIYIDKEMGDACFICGANPYIGCERWLKKAAEQNYIYAEELLADKYYEGAYIVKDVKAAIYWYEKAANQGSVYAMYQAGYVYYTVPIDYNKAGQWFSLAAEKGNKDAEDVLRNHLRYNRFTKKWDAIR</sequence>
<dbReference type="SUPFAM" id="SSF81901">
    <property type="entry name" value="HCP-like"/>
    <property type="match status" value="2"/>
</dbReference>
<gene>
    <name evidence="1" type="ORF">DWZ04_12590</name>
</gene>
<dbReference type="RefSeq" id="WP_117527667.1">
    <property type="nucleotide sequence ID" value="NZ_JAQCXC010000007.1"/>
</dbReference>
<dbReference type="PANTHER" id="PTHR11102">
    <property type="entry name" value="SEL-1-LIKE PROTEIN"/>
    <property type="match status" value="1"/>
</dbReference>
<dbReference type="Pfam" id="PF08238">
    <property type="entry name" value="Sel1"/>
    <property type="match status" value="6"/>
</dbReference>
<accession>A0A3E2UH78</accession>
<protein>
    <submittedName>
        <fullName evidence="1">Sel1 repeat family protein</fullName>
    </submittedName>
</protein>
<dbReference type="PANTHER" id="PTHR11102:SF160">
    <property type="entry name" value="ERAD-ASSOCIATED E3 UBIQUITIN-PROTEIN LIGASE COMPONENT HRD3"/>
    <property type="match status" value="1"/>
</dbReference>
<dbReference type="InterPro" id="IPR011990">
    <property type="entry name" value="TPR-like_helical_dom_sf"/>
</dbReference>
<dbReference type="EMBL" id="QVEW01000015">
    <property type="protein sequence ID" value="RGB94978.1"/>
    <property type="molecule type" value="Genomic_DNA"/>
</dbReference>
<proteinExistence type="predicted"/>